<dbReference type="GO" id="GO:0009451">
    <property type="term" value="P:RNA modification"/>
    <property type="evidence" value="ECO:0007669"/>
    <property type="project" value="InterPro"/>
</dbReference>
<dbReference type="EMBL" id="PNBA02000001">
    <property type="protein sequence ID" value="KAG6435913.1"/>
    <property type="molecule type" value="Genomic_DNA"/>
</dbReference>
<dbReference type="Gene3D" id="1.25.40.10">
    <property type="entry name" value="Tetratricopeptide repeat domain"/>
    <property type="match status" value="1"/>
</dbReference>
<reference evidence="3" key="1">
    <citation type="submission" date="2018-01" db="EMBL/GenBank/DDBJ databases">
        <authorList>
            <person name="Mao J.F."/>
        </authorList>
    </citation>
    <scope>NUCLEOTIDE SEQUENCE</scope>
    <source>
        <strain evidence="3">Huo1</strain>
        <tissue evidence="3">Leaf</tissue>
    </source>
</reference>
<name>A0A8X9ABW9_SALSN</name>
<dbReference type="InterPro" id="IPR002885">
    <property type="entry name" value="PPR_rpt"/>
</dbReference>
<dbReference type="NCBIfam" id="TIGR00756">
    <property type="entry name" value="PPR"/>
    <property type="match status" value="1"/>
</dbReference>
<dbReference type="PANTHER" id="PTHR47926">
    <property type="entry name" value="PENTATRICOPEPTIDE REPEAT-CONTAINING PROTEIN"/>
    <property type="match status" value="1"/>
</dbReference>
<proteinExistence type="predicted"/>
<dbReference type="InterPro" id="IPR046960">
    <property type="entry name" value="PPR_At4g14850-like_plant"/>
</dbReference>
<keyword evidence="1" id="KW-0677">Repeat</keyword>
<evidence type="ECO:0000256" key="1">
    <source>
        <dbReference type="ARBA" id="ARBA00022737"/>
    </source>
</evidence>
<evidence type="ECO:0000256" key="2">
    <source>
        <dbReference type="PROSITE-ProRule" id="PRU00708"/>
    </source>
</evidence>
<dbReference type="AlphaFoldDB" id="A0A8X9ABW9"/>
<dbReference type="PROSITE" id="PS51375">
    <property type="entry name" value="PPR"/>
    <property type="match status" value="1"/>
</dbReference>
<feature type="repeat" description="PPR" evidence="2">
    <location>
        <begin position="117"/>
        <end position="151"/>
    </location>
</feature>
<dbReference type="Proteomes" id="UP000298416">
    <property type="component" value="Unassembled WGS sequence"/>
</dbReference>
<dbReference type="GO" id="GO:0003723">
    <property type="term" value="F:RNA binding"/>
    <property type="evidence" value="ECO:0007669"/>
    <property type="project" value="InterPro"/>
</dbReference>
<reference evidence="3" key="2">
    <citation type="submission" date="2020-08" db="EMBL/GenBank/DDBJ databases">
        <title>Plant Genome Project.</title>
        <authorList>
            <person name="Zhang R.-G."/>
        </authorList>
    </citation>
    <scope>NUCLEOTIDE SEQUENCE</scope>
    <source>
        <strain evidence="3">Huo1</strain>
        <tissue evidence="3">Leaf</tissue>
    </source>
</reference>
<dbReference type="Pfam" id="PF13041">
    <property type="entry name" value="PPR_2"/>
    <property type="match status" value="1"/>
</dbReference>
<comment type="caution">
    <text evidence="3">The sequence shown here is derived from an EMBL/GenBank/DDBJ whole genome shotgun (WGS) entry which is preliminary data.</text>
</comment>
<protein>
    <recommendedName>
        <fullName evidence="5">Pentatricopeptide repeat-containing protein</fullName>
    </recommendedName>
</protein>
<dbReference type="PANTHER" id="PTHR47926:SF343">
    <property type="entry name" value="PENTACOTRIPEPTIDE-REPEAT REGION OF PRORP DOMAIN-CONTAINING PROTEIN"/>
    <property type="match status" value="1"/>
</dbReference>
<keyword evidence="4" id="KW-1185">Reference proteome</keyword>
<dbReference type="Pfam" id="PF13812">
    <property type="entry name" value="PPR_3"/>
    <property type="match status" value="1"/>
</dbReference>
<organism evidence="3">
    <name type="scientific">Salvia splendens</name>
    <name type="common">Scarlet sage</name>
    <dbReference type="NCBI Taxonomy" id="180675"/>
    <lineage>
        <taxon>Eukaryota</taxon>
        <taxon>Viridiplantae</taxon>
        <taxon>Streptophyta</taxon>
        <taxon>Embryophyta</taxon>
        <taxon>Tracheophyta</taxon>
        <taxon>Spermatophyta</taxon>
        <taxon>Magnoliopsida</taxon>
        <taxon>eudicotyledons</taxon>
        <taxon>Gunneridae</taxon>
        <taxon>Pentapetalae</taxon>
        <taxon>asterids</taxon>
        <taxon>lamiids</taxon>
        <taxon>Lamiales</taxon>
        <taxon>Lamiaceae</taxon>
        <taxon>Nepetoideae</taxon>
        <taxon>Mentheae</taxon>
        <taxon>Salviinae</taxon>
        <taxon>Salvia</taxon>
        <taxon>Salvia subgen. Calosphace</taxon>
        <taxon>core Calosphace</taxon>
    </lineage>
</organism>
<dbReference type="FunFam" id="1.25.40.10:FF:000782">
    <property type="entry name" value="Pentatricopeptide repeat-containing protein"/>
    <property type="match status" value="1"/>
</dbReference>
<evidence type="ECO:0000313" key="3">
    <source>
        <dbReference type="EMBL" id="KAG6435913.1"/>
    </source>
</evidence>
<dbReference type="InterPro" id="IPR011990">
    <property type="entry name" value="TPR-like_helical_dom_sf"/>
</dbReference>
<sequence>MLCLSDDVIMEVAEQKTAATLWTKLESLYMTKFQANALGNSNAVLAMADNESVQQVCCNMRYAKGYHLQRAVECMERMQSSGVEPDEVTCVNMLAACLRSGDDETGLRIFNGMSVPGLASWNAMLSGYSQNEYHREAVMLYREMQFRKVRPDRTTFAIILSSCASMGLLESGKQIHDALWKAELSMDLYVRVD</sequence>
<accession>A0A8X9ABW9</accession>
<gene>
    <name evidence="3" type="ORF">SASPL_100794</name>
</gene>
<evidence type="ECO:0000313" key="4">
    <source>
        <dbReference type="Proteomes" id="UP000298416"/>
    </source>
</evidence>
<evidence type="ECO:0008006" key="5">
    <source>
        <dbReference type="Google" id="ProtNLM"/>
    </source>
</evidence>